<dbReference type="Pfam" id="PF23317">
    <property type="entry name" value="YVC1_C"/>
    <property type="match status" value="1"/>
</dbReference>
<keyword evidence="5" id="KW-1185">Reference proteome</keyword>
<dbReference type="PANTHER" id="PTHR35859">
    <property type="entry name" value="NONSELECTIVE CATION CHANNEL PROTEIN"/>
    <property type="match status" value="1"/>
</dbReference>
<feature type="transmembrane region" description="Helical" evidence="2">
    <location>
        <begin position="443"/>
        <end position="467"/>
    </location>
</feature>
<keyword evidence="1" id="KW-0175">Coiled coil</keyword>
<dbReference type="InterPro" id="IPR052971">
    <property type="entry name" value="TRP_calcium_channel"/>
</dbReference>
<feature type="transmembrane region" description="Helical" evidence="2">
    <location>
        <begin position="388"/>
        <end position="407"/>
    </location>
</feature>
<organism evidence="4 5">
    <name type="scientific">Teratosphaeria destructans</name>
    <dbReference type="NCBI Taxonomy" id="418781"/>
    <lineage>
        <taxon>Eukaryota</taxon>
        <taxon>Fungi</taxon>
        <taxon>Dikarya</taxon>
        <taxon>Ascomycota</taxon>
        <taxon>Pezizomycotina</taxon>
        <taxon>Dothideomycetes</taxon>
        <taxon>Dothideomycetidae</taxon>
        <taxon>Mycosphaerellales</taxon>
        <taxon>Teratosphaeriaceae</taxon>
        <taxon>Teratosphaeria</taxon>
    </lineage>
</organism>
<name>A0A9W7SSS1_9PEZI</name>
<feature type="transmembrane region" description="Helical" evidence="2">
    <location>
        <begin position="419"/>
        <end position="437"/>
    </location>
</feature>
<reference evidence="4 5" key="2">
    <citation type="journal article" date="2021" name="Curr. Genet.">
        <title>Genetic response to nitrogen starvation in the aggressive Eucalyptus foliar pathogen Teratosphaeria destructans.</title>
        <authorList>
            <person name="Havenga M."/>
            <person name="Wingfield B.D."/>
            <person name="Wingfield M.J."/>
            <person name="Dreyer L.L."/>
            <person name="Roets F."/>
            <person name="Aylward J."/>
        </authorList>
    </citation>
    <scope>NUCLEOTIDE SEQUENCE [LARGE SCALE GENOMIC DNA]</scope>
    <source>
        <strain evidence="4">CMW44962</strain>
    </source>
</reference>
<dbReference type="AlphaFoldDB" id="A0A9W7SSS1"/>
<dbReference type="OrthoDB" id="310870at2759"/>
<feature type="transmembrane region" description="Helical" evidence="2">
    <location>
        <begin position="313"/>
        <end position="334"/>
    </location>
</feature>
<sequence>MRHRNDVSVPDIHGREDFDSLVRKLSHYFVDQFDAPHTFEELRKAVYSSQLKPLVQYLVDDVSHPAIVAALLALKWHFSVIEANDDRGLSSTRGLACEVTAWRYVTHLTESEAIDALCYELPTTPKIDDTPFQDQEGNTADFDGTEETPLLDEGVEALDASFYDEDPSASRSQDDTCFASTFANLNALETAAVVDAKKFLSQKAIQRIIDGIWKGDIVFWETLSTHSKKEAKLYNKARLDPFCRLRVPLYLKMFEVLFFAAFLAFYYTVLVQKPVYHMSGAEYMLYVWLAAFAYNELVEFWDAGSTFYAKDFWSIWDLGIIATGVAFFIVRVIGLVRRDVKLTDTAFDILSVEALFLVPRICSLLSLHPYFGTLLPSLKAMTKDFVKFLGLVAILYVGFDTTFAFLARGTFSVGEMNWILIKVFFGSSYLGFISPVLGPPLMFIFVCMTNILLLTSLIALLNMAVYSVYVLEASTSNRLTYFVPPLNLLPLLLRPLRLVLSAARLRTIRIVLLKATHAPLVGMIMAYELLAAKARDRPRVRPSYGLSSRGRHGIGAPTLIRQTLSVHDASARPPSPLAMHARCASGPGDTPLRDPAAALESLQTLQRAVDNLKKELRSMAEELHHLAAAQR</sequence>
<reference evidence="4 5" key="1">
    <citation type="journal article" date="2018" name="IMA Fungus">
        <title>IMA Genome-F 10: Nine draft genome sequences of Claviceps purpurea s.lat., including C. arundinis, C. humidiphila, and C. cf. spartinae, pseudomolecules for the pitch canker pathogen Fusarium circinatum, draft genome of Davidsoniella eucalypti, Grosmannia galeiformis, Quambalaria eucalypti, and Teratosphaeria destructans.</title>
        <authorList>
            <person name="Wingfield B.D."/>
            <person name="Liu M."/>
            <person name="Nguyen H.D."/>
            <person name="Lane F.A."/>
            <person name="Morgan S.W."/>
            <person name="De Vos L."/>
            <person name="Wilken P.M."/>
            <person name="Duong T.A."/>
            <person name="Aylward J."/>
            <person name="Coetzee M.P."/>
            <person name="Dadej K."/>
            <person name="De Beer Z.W."/>
            <person name="Findlay W."/>
            <person name="Havenga M."/>
            <person name="Kolarik M."/>
            <person name="Menzies J.G."/>
            <person name="Naidoo K."/>
            <person name="Pochopski O."/>
            <person name="Shoukouhi P."/>
            <person name="Santana Q.C."/>
            <person name="Seifert K.A."/>
            <person name="Soal N."/>
            <person name="Steenkamp E.T."/>
            <person name="Tatham C.T."/>
            <person name="van der Nest M.A."/>
            <person name="Wingfield M.J."/>
        </authorList>
    </citation>
    <scope>NUCLEOTIDE SEQUENCE [LARGE SCALE GENOMIC DNA]</scope>
    <source>
        <strain evidence="4">CMW44962</strain>
    </source>
</reference>
<keyword evidence="2" id="KW-0472">Membrane</keyword>
<feature type="transmembrane region" description="Helical" evidence="2">
    <location>
        <begin position="283"/>
        <end position="301"/>
    </location>
</feature>
<protein>
    <submittedName>
        <fullName evidence="4">Ca2+/Mg2+-permeable cation channel</fullName>
    </submittedName>
</protein>
<dbReference type="PANTHER" id="PTHR35859:SF5">
    <property type="entry name" value="ION TRANSPORT DOMAIN-CONTAINING PROTEIN"/>
    <property type="match status" value="1"/>
</dbReference>
<dbReference type="Proteomes" id="UP001138500">
    <property type="component" value="Unassembled WGS sequence"/>
</dbReference>
<comment type="caution">
    <text evidence="4">The sequence shown here is derived from an EMBL/GenBank/DDBJ whole genome shotgun (WGS) entry which is preliminary data.</text>
</comment>
<keyword evidence="2" id="KW-1133">Transmembrane helix</keyword>
<proteinExistence type="predicted"/>
<evidence type="ECO:0000259" key="3">
    <source>
        <dbReference type="Pfam" id="PF23317"/>
    </source>
</evidence>
<evidence type="ECO:0000313" key="4">
    <source>
        <dbReference type="EMBL" id="KAH9827927.1"/>
    </source>
</evidence>
<accession>A0A9W7SSS1</accession>
<feature type="transmembrane region" description="Helical" evidence="2">
    <location>
        <begin position="508"/>
        <end position="531"/>
    </location>
</feature>
<dbReference type="EMBL" id="RIBY02001845">
    <property type="protein sequence ID" value="KAH9827927.1"/>
    <property type="molecule type" value="Genomic_DNA"/>
</dbReference>
<feature type="transmembrane region" description="Helical" evidence="2">
    <location>
        <begin position="249"/>
        <end position="271"/>
    </location>
</feature>
<feature type="domain" description="Calcium channel YVC1-like C-terminal transmembrane" evidence="3">
    <location>
        <begin position="259"/>
        <end position="528"/>
    </location>
</feature>
<feature type="coiled-coil region" evidence="1">
    <location>
        <begin position="602"/>
        <end position="629"/>
    </location>
</feature>
<dbReference type="InterPro" id="IPR056336">
    <property type="entry name" value="YVC1_C"/>
</dbReference>
<keyword evidence="2" id="KW-0812">Transmembrane</keyword>
<evidence type="ECO:0000256" key="1">
    <source>
        <dbReference type="SAM" id="Coils"/>
    </source>
</evidence>
<gene>
    <name evidence="4" type="ORF">Tdes44962_MAKER02681</name>
</gene>
<feature type="transmembrane region" description="Helical" evidence="2">
    <location>
        <begin position="346"/>
        <end position="368"/>
    </location>
</feature>
<evidence type="ECO:0000313" key="5">
    <source>
        <dbReference type="Proteomes" id="UP001138500"/>
    </source>
</evidence>
<evidence type="ECO:0000256" key="2">
    <source>
        <dbReference type="SAM" id="Phobius"/>
    </source>
</evidence>